<name>A0AAV6R923_SOLSE</name>
<evidence type="ECO:0000256" key="1">
    <source>
        <dbReference type="SAM" id="MobiDB-lite"/>
    </source>
</evidence>
<sequence length="215" mass="24847">MSVRTERRGKDCSLDEDATRVKRNQSEQRSPLRWQRSTVLRIRSYHIIIFSDSAVSEENLNSFVCLSVCSLQKCFDTFKGRSRDEDDVCSTQASSHETHFSLHVSFTGSSSSPQEQHFIKLLPPGYSRHYKYWQILTVHSHTHTHTHTHTHSLCSGGFNRNTSGDGVFLCLWSKLMEAQVITDVLRISPFRIQHRHESPSLNQGLIHNLRNRRLN</sequence>
<keyword evidence="3" id="KW-1185">Reference proteome</keyword>
<reference evidence="2 3" key="1">
    <citation type="journal article" date="2021" name="Sci. Rep.">
        <title>Chromosome anchoring in Senegalese sole (Solea senegalensis) reveals sex-associated markers and genome rearrangements in flatfish.</title>
        <authorList>
            <person name="Guerrero-Cozar I."/>
            <person name="Gomez-Garrido J."/>
            <person name="Berbel C."/>
            <person name="Martinez-Blanch J.F."/>
            <person name="Alioto T."/>
            <person name="Claros M.G."/>
            <person name="Gagnaire P.A."/>
            <person name="Manchado M."/>
        </authorList>
    </citation>
    <scope>NUCLEOTIDE SEQUENCE [LARGE SCALE GENOMIC DNA]</scope>
    <source>
        <strain evidence="2">Sse05_10M</strain>
    </source>
</reference>
<feature type="compositionally biased region" description="Basic and acidic residues" evidence="1">
    <location>
        <begin position="1"/>
        <end position="26"/>
    </location>
</feature>
<dbReference type="EMBL" id="JAGKHQ010000012">
    <property type="protein sequence ID" value="KAG7501937.1"/>
    <property type="molecule type" value="Genomic_DNA"/>
</dbReference>
<comment type="caution">
    <text evidence="2">The sequence shown here is derived from an EMBL/GenBank/DDBJ whole genome shotgun (WGS) entry which is preliminary data.</text>
</comment>
<dbReference type="AlphaFoldDB" id="A0AAV6R923"/>
<dbReference type="Proteomes" id="UP000693946">
    <property type="component" value="Linkage Group LG2"/>
</dbReference>
<evidence type="ECO:0000313" key="2">
    <source>
        <dbReference type="EMBL" id="KAG7501937.1"/>
    </source>
</evidence>
<evidence type="ECO:0000313" key="3">
    <source>
        <dbReference type="Proteomes" id="UP000693946"/>
    </source>
</evidence>
<organism evidence="2 3">
    <name type="scientific">Solea senegalensis</name>
    <name type="common">Senegalese sole</name>
    <dbReference type="NCBI Taxonomy" id="28829"/>
    <lineage>
        <taxon>Eukaryota</taxon>
        <taxon>Metazoa</taxon>
        <taxon>Chordata</taxon>
        <taxon>Craniata</taxon>
        <taxon>Vertebrata</taxon>
        <taxon>Euteleostomi</taxon>
        <taxon>Actinopterygii</taxon>
        <taxon>Neopterygii</taxon>
        <taxon>Teleostei</taxon>
        <taxon>Neoteleostei</taxon>
        <taxon>Acanthomorphata</taxon>
        <taxon>Carangaria</taxon>
        <taxon>Pleuronectiformes</taxon>
        <taxon>Pleuronectoidei</taxon>
        <taxon>Soleidae</taxon>
        <taxon>Solea</taxon>
    </lineage>
</organism>
<accession>A0AAV6R923</accession>
<protein>
    <submittedName>
        <fullName evidence="2">Uncharacterized protein</fullName>
    </submittedName>
</protein>
<gene>
    <name evidence="2" type="ORF">JOB18_010152</name>
</gene>
<proteinExistence type="predicted"/>
<feature type="region of interest" description="Disordered" evidence="1">
    <location>
        <begin position="1"/>
        <end position="29"/>
    </location>
</feature>